<gene>
    <name evidence="2" type="ORF">E1293_45975</name>
</gene>
<feature type="transmembrane region" description="Helical" evidence="1">
    <location>
        <begin position="53"/>
        <end position="72"/>
    </location>
</feature>
<evidence type="ECO:0000256" key="1">
    <source>
        <dbReference type="SAM" id="Phobius"/>
    </source>
</evidence>
<feature type="transmembrane region" description="Helical" evidence="1">
    <location>
        <begin position="79"/>
        <end position="100"/>
    </location>
</feature>
<reference evidence="2 3" key="1">
    <citation type="submission" date="2019-03" db="EMBL/GenBank/DDBJ databases">
        <title>Draft genome sequences of novel Actinobacteria.</title>
        <authorList>
            <person name="Sahin N."/>
            <person name="Ay H."/>
            <person name="Saygin H."/>
        </authorList>
    </citation>
    <scope>NUCLEOTIDE SEQUENCE [LARGE SCALE GENOMIC DNA]</scope>
    <source>
        <strain evidence="2 3">DSM 45941</strain>
    </source>
</reference>
<dbReference type="AlphaFoldDB" id="A0A4R4ZQ09"/>
<keyword evidence="1" id="KW-0472">Membrane</keyword>
<sequence>MPSPGPRANAAASVIAGILALLTAVMLVWFALYNVVLATGANGRWSSVELVNMLGGIAGAGLLLVAAGFTFARRISGAWTLCGLCVLYVTATIFLAPLLWGTSLGAQLEFVFGFDQGDGVAVALAVIFSVLTAAMAAIAGGVKSYEPTAAVPGDRR</sequence>
<organism evidence="2 3">
    <name type="scientific">Actinomadura darangshiensis</name>
    <dbReference type="NCBI Taxonomy" id="705336"/>
    <lineage>
        <taxon>Bacteria</taxon>
        <taxon>Bacillati</taxon>
        <taxon>Actinomycetota</taxon>
        <taxon>Actinomycetes</taxon>
        <taxon>Streptosporangiales</taxon>
        <taxon>Thermomonosporaceae</taxon>
        <taxon>Actinomadura</taxon>
    </lineage>
</organism>
<evidence type="ECO:0000313" key="2">
    <source>
        <dbReference type="EMBL" id="TDD60114.1"/>
    </source>
</evidence>
<evidence type="ECO:0000313" key="3">
    <source>
        <dbReference type="Proteomes" id="UP000295578"/>
    </source>
</evidence>
<dbReference type="OrthoDB" id="3633836at2"/>
<dbReference type="Proteomes" id="UP000295578">
    <property type="component" value="Unassembled WGS sequence"/>
</dbReference>
<keyword evidence="1" id="KW-0812">Transmembrane</keyword>
<protein>
    <recommendedName>
        <fullName evidence="4">DUF4383 domain-containing protein</fullName>
    </recommendedName>
</protein>
<feature type="transmembrane region" description="Helical" evidence="1">
    <location>
        <begin position="12"/>
        <end position="33"/>
    </location>
</feature>
<dbReference type="EMBL" id="SMKY01000533">
    <property type="protein sequence ID" value="TDD60114.1"/>
    <property type="molecule type" value="Genomic_DNA"/>
</dbReference>
<keyword evidence="3" id="KW-1185">Reference proteome</keyword>
<proteinExistence type="predicted"/>
<name>A0A4R4ZQ09_9ACTN</name>
<evidence type="ECO:0008006" key="4">
    <source>
        <dbReference type="Google" id="ProtNLM"/>
    </source>
</evidence>
<keyword evidence="1" id="KW-1133">Transmembrane helix</keyword>
<accession>A0A4R4ZQ09</accession>
<feature type="transmembrane region" description="Helical" evidence="1">
    <location>
        <begin position="120"/>
        <end position="142"/>
    </location>
</feature>
<comment type="caution">
    <text evidence="2">The sequence shown here is derived from an EMBL/GenBank/DDBJ whole genome shotgun (WGS) entry which is preliminary data.</text>
</comment>